<accession>A0A9N8V9W4</accession>
<reference evidence="7" key="1">
    <citation type="submission" date="2021-06" db="EMBL/GenBank/DDBJ databases">
        <authorList>
            <person name="Kallberg Y."/>
            <person name="Tangrot J."/>
            <person name="Rosling A."/>
        </authorList>
    </citation>
    <scope>NUCLEOTIDE SEQUENCE</scope>
    <source>
        <strain evidence="7">FL130A</strain>
    </source>
</reference>
<feature type="active site" description="Glycyl thioester intermediate" evidence="5">
    <location>
        <position position="970"/>
    </location>
</feature>
<proteinExistence type="predicted"/>
<sequence length="1002" mass="116145">MFNTFEGNVKPRRQINLGGQRSQEDKKLLLKRTQEQRKAREAERLRNKSANKIQAFYRGRKVASDIRQIERVHWDHHAQVFFNNLEETNAETAYELINLIRSFLFFYRPHLDNQREFCLCQILNQYRKGSQTLFLPFFSDELREIWTFQLKQTLLIFLRSIGSSHNLDQIRIKEYLIILRSAIDISKYEQITGIIEGSKTVKTIMRHLVSNGLYQGFRKQIITMPLDESNSLSRNLIADLLMIPIKSEIRGIALPEFIKQIFTIPLLPKYITITNMPIEIILSNIANMPIELFKIEEISSLLGNLLIYAFPKMGSFKKSILLAYLKVLQNLSSIIPVHLLTEKYSLNSSGMIIDEDEDEEDLDVSRVKGSSSREIIIDQQVLQTIEKLFDQKHLSLIFLFATKADTDSLLKVANFLVTLMIKWPSRKDELLKAMIHGHTLKWKGRSAANEIWQEFRSTELSQKVKAQLFSSSIITDQAFAEQWGLLVLLCELLNRILLVTGDDEFFQEEKNPLMMKDIIEMSIYLRNVSFNLYWNYTSLKMDATLEGSCITLHYLRDAVTRTLRHIHARDSRRRFTPPDHWLMTSEFDMTAFIKAVVLEEQDLESDDTNIKLEKRSNIATSPRLEILSNIPFVIPFEERVKIFRKFIENDRERSVPILNYHNDFFLDRRTRATIRRTHVFEDGFTHLNALGKELKRPVAISFIDEYGLPEAGIDGGGLFKEFLTALTRQAFDVNYGLFLNTKDNLLYPNPHAYARQALYEGMLVDAAFAGFFLSKWLGRLSYLDDLPSLDPDLYQGLIFLKNYKGNVEDLALNFTVVDKAIELIPRGSETPVTEENRLAYIFRMANYRLNTQISWQCKAFFNGLKDLIDEKWLQMFNQQELQILIGGTSAPIDVDDLRENTVYAGYSANDLVIQNFWTVIKSFTEEQRRKLIKFVTSCSRPPLLGFKQLNPKFSIRNAGHEPRLPTSSTCVNLLKLPAYPDLKTMKEKLEYAISVDVGFGLS</sequence>
<dbReference type="FunFam" id="3.30.2160.10:FF:000002">
    <property type="entry name" value="Putative Ubiquitin-protein ligase E3C"/>
    <property type="match status" value="1"/>
</dbReference>
<dbReference type="GO" id="GO:0061630">
    <property type="term" value="F:ubiquitin protein ligase activity"/>
    <property type="evidence" value="ECO:0007669"/>
    <property type="project" value="UniProtKB-EC"/>
</dbReference>
<dbReference type="OrthoDB" id="8068875at2759"/>
<dbReference type="FunFam" id="3.30.2410.10:FF:000011">
    <property type="entry name" value="Putative Ubiquitin-protein ligase E3C"/>
    <property type="match status" value="1"/>
</dbReference>
<evidence type="ECO:0000256" key="3">
    <source>
        <dbReference type="ARBA" id="ARBA00022679"/>
    </source>
</evidence>
<dbReference type="InterPro" id="IPR000569">
    <property type="entry name" value="HECT_dom"/>
</dbReference>
<dbReference type="InterPro" id="IPR044611">
    <property type="entry name" value="E3A/B/C-like"/>
</dbReference>
<evidence type="ECO:0000256" key="4">
    <source>
        <dbReference type="ARBA" id="ARBA00022786"/>
    </source>
</evidence>
<dbReference type="Gene3D" id="3.30.2410.10">
    <property type="entry name" value="Hect, E3 ligase catalytic domain"/>
    <property type="match status" value="1"/>
</dbReference>
<dbReference type="SMART" id="SM00119">
    <property type="entry name" value="HECTc"/>
    <property type="match status" value="1"/>
</dbReference>
<dbReference type="Gene3D" id="3.90.1750.10">
    <property type="entry name" value="Hect, E3 ligase catalytic domains"/>
    <property type="match status" value="1"/>
</dbReference>
<comment type="caution">
    <text evidence="7">The sequence shown here is derived from an EMBL/GenBank/DDBJ whole genome shotgun (WGS) entry which is preliminary data.</text>
</comment>
<dbReference type="Gene3D" id="3.30.2160.10">
    <property type="entry name" value="Hect, E3 ligase catalytic domain"/>
    <property type="match status" value="1"/>
</dbReference>
<dbReference type="PANTHER" id="PTHR45700">
    <property type="entry name" value="UBIQUITIN-PROTEIN LIGASE E3C"/>
    <property type="match status" value="1"/>
</dbReference>
<dbReference type="AlphaFoldDB" id="A0A9N8V9W4"/>
<keyword evidence="4 5" id="KW-0833">Ubl conjugation pathway</keyword>
<keyword evidence="8" id="KW-1185">Reference proteome</keyword>
<evidence type="ECO:0000256" key="1">
    <source>
        <dbReference type="ARBA" id="ARBA00000885"/>
    </source>
</evidence>
<dbReference type="CDD" id="cd00078">
    <property type="entry name" value="HECTc"/>
    <property type="match status" value="1"/>
</dbReference>
<dbReference type="EMBL" id="CAJVPS010000078">
    <property type="protein sequence ID" value="CAG8448981.1"/>
    <property type="molecule type" value="Genomic_DNA"/>
</dbReference>
<name>A0A9N8V9W4_9GLOM</name>
<dbReference type="PANTHER" id="PTHR45700:SF2">
    <property type="entry name" value="UBIQUITIN-PROTEIN LIGASE E3C"/>
    <property type="match status" value="1"/>
</dbReference>
<dbReference type="Pfam" id="PF00632">
    <property type="entry name" value="HECT"/>
    <property type="match status" value="1"/>
</dbReference>
<evidence type="ECO:0000313" key="8">
    <source>
        <dbReference type="Proteomes" id="UP000789508"/>
    </source>
</evidence>
<keyword evidence="3" id="KW-0808">Transferase</keyword>
<evidence type="ECO:0000259" key="6">
    <source>
        <dbReference type="PROSITE" id="PS50237"/>
    </source>
</evidence>
<dbReference type="GO" id="GO:0006511">
    <property type="term" value="P:ubiquitin-dependent protein catabolic process"/>
    <property type="evidence" value="ECO:0007669"/>
    <property type="project" value="TreeGrafter"/>
</dbReference>
<dbReference type="EC" id="2.3.2.26" evidence="2"/>
<evidence type="ECO:0000313" key="7">
    <source>
        <dbReference type="EMBL" id="CAG8448981.1"/>
    </source>
</evidence>
<dbReference type="PROSITE" id="PS50096">
    <property type="entry name" value="IQ"/>
    <property type="match status" value="1"/>
</dbReference>
<protein>
    <recommendedName>
        <fullName evidence="2">HECT-type E3 ubiquitin transferase</fullName>
        <ecNumber evidence="2">2.3.2.26</ecNumber>
    </recommendedName>
</protein>
<evidence type="ECO:0000256" key="5">
    <source>
        <dbReference type="PROSITE-ProRule" id="PRU00104"/>
    </source>
</evidence>
<dbReference type="GO" id="GO:0000209">
    <property type="term" value="P:protein polyubiquitination"/>
    <property type="evidence" value="ECO:0007669"/>
    <property type="project" value="InterPro"/>
</dbReference>
<dbReference type="InterPro" id="IPR035983">
    <property type="entry name" value="Hect_E3_ubiquitin_ligase"/>
</dbReference>
<feature type="domain" description="HECT" evidence="6">
    <location>
        <begin position="694"/>
        <end position="1002"/>
    </location>
</feature>
<gene>
    <name evidence="7" type="ORF">ALEPTO_LOCUS879</name>
</gene>
<organism evidence="7 8">
    <name type="scientific">Ambispora leptoticha</name>
    <dbReference type="NCBI Taxonomy" id="144679"/>
    <lineage>
        <taxon>Eukaryota</taxon>
        <taxon>Fungi</taxon>
        <taxon>Fungi incertae sedis</taxon>
        <taxon>Mucoromycota</taxon>
        <taxon>Glomeromycotina</taxon>
        <taxon>Glomeromycetes</taxon>
        <taxon>Archaeosporales</taxon>
        <taxon>Ambisporaceae</taxon>
        <taxon>Ambispora</taxon>
    </lineage>
</organism>
<comment type="catalytic activity">
    <reaction evidence="1">
        <text>S-ubiquitinyl-[E2 ubiquitin-conjugating enzyme]-L-cysteine + [acceptor protein]-L-lysine = [E2 ubiquitin-conjugating enzyme]-L-cysteine + N(6)-ubiquitinyl-[acceptor protein]-L-lysine.</text>
        <dbReference type="EC" id="2.3.2.26"/>
    </reaction>
</comment>
<dbReference type="SUPFAM" id="SSF56204">
    <property type="entry name" value="Hect, E3 ligase catalytic domain"/>
    <property type="match status" value="1"/>
</dbReference>
<evidence type="ECO:0000256" key="2">
    <source>
        <dbReference type="ARBA" id="ARBA00012485"/>
    </source>
</evidence>
<dbReference type="PROSITE" id="PS50237">
    <property type="entry name" value="HECT"/>
    <property type="match status" value="1"/>
</dbReference>
<dbReference type="Proteomes" id="UP000789508">
    <property type="component" value="Unassembled WGS sequence"/>
</dbReference>